<organism evidence="17 18">
    <name type="scientific">Mobilicoccus pelagius NBRC 104925</name>
    <dbReference type="NCBI Taxonomy" id="1089455"/>
    <lineage>
        <taxon>Bacteria</taxon>
        <taxon>Bacillati</taxon>
        <taxon>Actinomycetota</taxon>
        <taxon>Actinomycetes</taxon>
        <taxon>Micrococcales</taxon>
        <taxon>Dermatophilaceae</taxon>
        <taxon>Mobilicoccus</taxon>
    </lineage>
</organism>
<keyword evidence="7 13" id="KW-0227">DNA damage</keyword>
<dbReference type="Gene3D" id="3.40.50.300">
    <property type="entry name" value="P-loop containing nucleotide triphosphate hydrolases"/>
    <property type="match status" value="1"/>
</dbReference>
<dbReference type="Gene3D" id="1.20.1050.90">
    <property type="entry name" value="RecF/RecN/SMC, N-terminal domain"/>
    <property type="match status" value="1"/>
</dbReference>
<keyword evidence="8 13" id="KW-0067">ATP-binding</keyword>
<dbReference type="PANTHER" id="PTHR32182:SF0">
    <property type="entry name" value="DNA REPLICATION AND REPAIR PROTEIN RECF"/>
    <property type="match status" value="1"/>
</dbReference>
<feature type="region of interest" description="Disordered" evidence="15">
    <location>
        <begin position="408"/>
        <end position="488"/>
    </location>
</feature>
<accession>H5USX6</accession>
<dbReference type="GO" id="GO:0006260">
    <property type="term" value="P:DNA replication"/>
    <property type="evidence" value="ECO:0007669"/>
    <property type="project" value="UniProtKB-UniRule"/>
</dbReference>
<evidence type="ECO:0000256" key="3">
    <source>
        <dbReference type="ARBA" id="ARBA00020170"/>
    </source>
</evidence>
<dbReference type="PROSITE" id="PS00617">
    <property type="entry name" value="RECF_1"/>
    <property type="match status" value="1"/>
</dbReference>
<dbReference type="STRING" id="1089455.MOPEL_083_00390"/>
<evidence type="ECO:0000256" key="4">
    <source>
        <dbReference type="ARBA" id="ARBA00022490"/>
    </source>
</evidence>
<dbReference type="EMBL" id="BAFE01000061">
    <property type="protein sequence ID" value="GAB48834.1"/>
    <property type="molecule type" value="Genomic_DNA"/>
</dbReference>
<evidence type="ECO:0000256" key="8">
    <source>
        <dbReference type="ARBA" id="ARBA00022840"/>
    </source>
</evidence>
<protein>
    <recommendedName>
        <fullName evidence="3 13">DNA replication and repair protein RecF</fullName>
    </recommendedName>
</protein>
<dbReference type="Proteomes" id="UP000004367">
    <property type="component" value="Unassembled WGS sequence"/>
</dbReference>
<keyword evidence="10 13" id="KW-0234">DNA repair</keyword>
<dbReference type="InterPro" id="IPR042174">
    <property type="entry name" value="RecF_2"/>
</dbReference>
<comment type="function">
    <text evidence="12 13 14">The RecF protein is involved in DNA metabolism; it is required for DNA replication and normal SOS inducibility. RecF binds preferentially to single-stranded, linear DNA. It also seems to bind ATP.</text>
</comment>
<dbReference type="InterPro" id="IPR003395">
    <property type="entry name" value="RecF/RecN/SMC_N"/>
</dbReference>
<dbReference type="InterPro" id="IPR001238">
    <property type="entry name" value="DNA-binding_RecF"/>
</dbReference>
<keyword evidence="6 13" id="KW-0547">Nucleotide-binding</keyword>
<keyword evidence="11 13" id="KW-0742">SOS response</keyword>
<keyword evidence="9 13" id="KW-0238">DNA-binding</keyword>
<dbReference type="SUPFAM" id="SSF52540">
    <property type="entry name" value="P-loop containing nucleoside triphosphate hydrolases"/>
    <property type="match status" value="1"/>
</dbReference>
<evidence type="ECO:0000256" key="12">
    <source>
        <dbReference type="ARBA" id="ARBA00025401"/>
    </source>
</evidence>
<evidence type="ECO:0000256" key="6">
    <source>
        <dbReference type="ARBA" id="ARBA00022741"/>
    </source>
</evidence>
<evidence type="ECO:0000313" key="18">
    <source>
        <dbReference type="Proteomes" id="UP000004367"/>
    </source>
</evidence>
<dbReference type="CDD" id="cd03242">
    <property type="entry name" value="ABC_RecF"/>
    <property type="match status" value="1"/>
</dbReference>
<dbReference type="GO" id="GO:0009432">
    <property type="term" value="P:SOS response"/>
    <property type="evidence" value="ECO:0007669"/>
    <property type="project" value="UniProtKB-UniRule"/>
</dbReference>
<dbReference type="GO" id="GO:0003697">
    <property type="term" value="F:single-stranded DNA binding"/>
    <property type="evidence" value="ECO:0007669"/>
    <property type="project" value="UniProtKB-UniRule"/>
</dbReference>
<dbReference type="NCBIfam" id="TIGR00611">
    <property type="entry name" value="recf"/>
    <property type="match status" value="1"/>
</dbReference>
<dbReference type="Pfam" id="PF02463">
    <property type="entry name" value="SMC_N"/>
    <property type="match status" value="1"/>
</dbReference>
<evidence type="ECO:0000313" key="17">
    <source>
        <dbReference type="EMBL" id="GAB48834.1"/>
    </source>
</evidence>
<evidence type="ECO:0000259" key="16">
    <source>
        <dbReference type="Pfam" id="PF02463"/>
    </source>
</evidence>
<feature type="domain" description="RecF/RecN/SMC N-terminal" evidence="16">
    <location>
        <begin position="2"/>
        <end position="361"/>
    </location>
</feature>
<dbReference type="AlphaFoldDB" id="H5USX6"/>
<feature type="binding site" evidence="13">
    <location>
        <begin position="30"/>
        <end position="37"/>
    </location>
    <ligand>
        <name>ATP</name>
        <dbReference type="ChEBI" id="CHEBI:30616"/>
    </ligand>
</feature>
<evidence type="ECO:0000256" key="5">
    <source>
        <dbReference type="ARBA" id="ARBA00022705"/>
    </source>
</evidence>
<evidence type="ECO:0000256" key="9">
    <source>
        <dbReference type="ARBA" id="ARBA00023125"/>
    </source>
</evidence>
<dbReference type="OrthoDB" id="9803889at2"/>
<keyword evidence="4 13" id="KW-0963">Cytoplasm</keyword>
<dbReference type="GO" id="GO:0000731">
    <property type="term" value="P:DNA synthesis involved in DNA repair"/>
    <property type="evidence" value="ECO:0007669"/>
    <property type="project" value="TreeGrafter"/>
</dbReference>
<comment type="subcellular location">
    <subcellularLocation>
        <location evidence="1 13 14">Cytoplasm</location>
    </subcellularLocation>
</comment>
<dbReference type="HAMAP" id="MF_00365">
    <property type="entry name" value="RecF"/>
    <property type="match status" value="1"/>
</dbReference>
<name>H5USX6_9MICO</name>
<dbReference type="GO" id="GO:0005737">
    <property type="term" value="C:cytoplasm"/>
    <property type="evidence" value="ECO:0007669"/>
    <property type="project" value="UniProtKB-SubCell"/>
</dbReference>
<comment type="caution">
    <text evidence="17">The sequence shown here is derived from an EMBL/GenBank/DDBJ whole genome shotgun (WGS) entry which is preliminary data.</text>
</comment>
<comment type="similarity">
    <text evidence="2 13 14">Belongs to the RecF family.</text>
</comment>
<evidence type="ECO:0000256" key="10">
    <source>
        <dbReference type="ARBA" id="ARBA00023204"/>
    </source>
</evidence>
<feature type="compositionally biased region" description="Polar residues" evidence="15">
    <location>
        <begin position="425"/>
        <end position="434"/>
    </location>
</feature>
<dbReference type="InterPro" id="IPR018078">
    <property type="entry name" value="DNA-binding_RecF_CS"/>
</dbReference>
<gene>
    <name evidence="13 17" type="primary">recF</name>
    <name evidence="17" type="ORF">MOPEL_083_00390</name>
</gene>
<evidence type="ECO:0000256" key="1">
    <source>
        <dbReference type="ARBA" id="ARBA00004496"/>
    </source>
</evidence>
<dbReference type="GO" id="GO:0005524">
    <property type="term" value="F:ATP binding"/>
    <property type="evidence" value="ECO:0007669"/>
    <property type="project" value="UniProtKB-UniRule"/>
</dbReference>
<keyword evidence="5 13" id="KW-0235">DNA replication</keyword>
<evidence type="ECO:0000256" key="7">
    <source>
        <dbReference type="ARBA" id="ARBA00022763"/>
    </source>
</evidence>
<dbReference type="eggNOG" id="COG1195">
    <property type="taxonomic scope" value="Bacteria"/>
</dbReference>
<dbReference type="GO" id="GO:0006302">
    <property type="term" value="P:double-strand break repair"/>
    <property type="evidence" value="ECO:0007669"/>
    <property type="project" value="TreeGrafter"/>
</dbReference>
<evidence type="ECO:0000256" key="2">
    <source>
        <dbReference type="ARBA" id="ARBA00008016"/>
    </source>
</evidence>
<reference evidence="17 18" key="1">
    <citation type="submission" date="2012-02" db="EMBL/GenBank/DDBJ databases">
        <title>Whole genome shotgun sequence of Mobilicoccus pelagius NBRC 104925.</title>
        <authorList>
            <person name="Yoshida Y."/>
            <person name="Hosoyama A."/>
            <person name="Tsuchikane K."/>
            <person name="Katsumata H."/>
            <person name="Yamazaki S."/>
            <person name="Fujita N."/>
        </authorList>
    </citation>
    <scope>NUCLEOTIDE SEQUENCE [LARGE SCALE GENOMIC DNA]</scope>
    <source>
        <strain evidence="17 18">NBRC 104925</strain>
    </source>
</reference>
<evidence type="ECO:0000256" key="11">
    <source>
        <dbReference type="ARBA" id="ARBA00023236"/>
    </source>
</evidence>
<proteinExistence type="inferred from homology"/>
<dbReference type="PROSITE" id="PS00618">
    <property type="entry name" value="RECF_2"/>
    <property type="match status" value="1"/>
</dbReference>
<evidence type="ECO:0000256" key="14">
    <source>
        <dbReference type="RuleBase" id="RU000578"/>
    </source>
</evidence>
<keyword evidence="18" id="KW-1185">Reference proteome</keyword>
<evidence type="ECO:0000256" key="15">
    <source>
        <dbReference type="SAM" id="MobiDB-lite"/>
    </source>
</evidence>
<sequence>MYLRHLSLGDFRSYPSAEVALEPGVSTLVGLNGVGKTNLVEAVGYLASLSSHRVAQDAPLVRHGAERAIVRGAVVRDGRETLVELEIVPGRANRARLNRTALRPREVLGTLRTVLFAPEDLALVKGDPGDRRRFLDDLLVSRQPRWAGVRSDYDKILRQRNALLRAASPARGSRRRGHEPAPTPETLEVWDDHLALVGGQLLYARLRLLRDLRPLLREAYQEVSAAVGEARTTYRSSLEGEAAAAVEDGEVFTPEELRDLLLAAMHARRGNELDRGVSLVGPHRDDLVLSLGDLPAKGYASHGESWSFALALKLAAYHLLRHDLGDDPVLILDDVFAELDARRRTRLAGLVADGEQVLITAAVGDDVPEALRGARFGVRPGHVEVGLSSVPGLDGHPSLDLDAFDRDEERPAAPPADSLVGPRTEASTDVSTGEPTGEPEDVTAGGGDPTVGTGAVGRDVADDASTTGAAHREGHEDHEHRPDDEDAR</sequence>
<dbReference type="PANTHER" id="PTHR32182">
    <property type="entry name" value="DNA REPLICATION AND REPAIR PROTEIN RECF"/>
    <property type="match status" value="1"/>
</dbReference>
<dbReference type="InterPro" id="IPR027417">
    <property type="entry name" value="P-loop_NTPase"/>
</dbReference>
<dbReference type="RefSeq" id="WP_009482732.1">
    <property type="nucleotide sequence ID" value="NZ_BAFE01000061.1"/>
</dbReference>
<feature type="compositionally biased region" description="Basic and acidic residues" evidence="15">
    <location>
        <begin position="470"/>
        <end position="488"/>
    </location>
</feature>
<evidence type="ECO:0000256" key="13">
    <source>
        <dbReference type="HAMAP-Rule" id="MF_00365"/>
    </source>
</evidence>